<keyword evidence="2" id="KW-1185">Reference proteome</keyword>
<feature type="compositionally biased region" description="Polar residues" evidence="1">
    <location>
        <begin position="923"/>
        <end position="932"/>
    </location>
</feature>
<name>A0ABM0KAM6_APLCA</name>
<feature type="compositionally biased region" description="Pro residues" evidence="1">
    <location>
        <begin position="881"/>
        <end position="895"/>
    </location>
</feature>
<feature type="compositionally biased region" description="Pro residues" evidence="1">
    <location>
        <begin position="933"/>
        <end position="942"/>
    </location>
</feature>
<proteinExistence type="predicted"/>
<feature type="region of interest" description="Disordered" evidence="1">
    <location>
        <begin position="917"/>
        <end position="942"/>
    </location>
</feature>
<feature type="compositionally biased region" description="Polar residues" evidence="1">
    <location>
        <begin position="793"/>
        <end position="813"/>
    </location>
</feature>
<feature type="compositionally biased region" description="Polar residues" evidence="1">
    <location>
        <begin position="731"/>
        <end position="746"/>
    </location>
</feature>
<evidence type="ECO:0000313" key="2">
    <source>
        <dbReference type="Proteomes" id="UP000694888"/>
    </source>
</evidence>
<dbReference type="RefSeq" id="XP_005112975.1">
    <property type="nucleotide sequence ID" value="XM_005112918.1"/>
</dbReference>
<feature type="compositionally biased region" description="Basic and acidic residues" evidence="1">
    <location>
        <begin position="103"/>
        <end position="112"/>
    </location>
</feature>
<evidence type="ECO:0000313" key="3">
    <source>
        <dbReference type="RefSeq" id="XP_005112975.1"/>
    </source>
</evidence>
<sequence>MGLVTYRKVTTEYEDNGFANPEKTVVQITFPVNTSLLQPTPAVYQNRDSNPNLNDPKQEHIRRGLHVSKAAEIRTPHPRVQIASHFERGGDDSSTFQNLEDLSPSRKAEKGSNSRNLVSYNNNLPRQHENIMTDTALRSPGILEVSRTENNRRQTSQLPHTNQQQASISREPSKSHGEGGKESSLPTPRQRSRLAISPSPTPPIRAVEEPSPTSGTPYSTSALFSHRYITMNLLSHKSTEPVLTTTTLSPSIVRPGLYNLSKQTNPTPFPASVRNESFSTLGISNQLSRNSSGTRADTSTFMSFLDSAVETLHGATSSTSANLARLEVRLPEVTSYQPRQAHGPLSETTVSNKEFVQSIPSATANKMAHSHVAIEELNRLTTAVTSITATKNNYKSIQNPQPNTNLTTDRTRDRKYSPPTNSLPVRETIHIQQPGIRQQHVNTVPSATNTGHAHLLETRPSDVTHNIRTVSLPGDLTLTLTPPSPSLDQQKLSVVNSVIQNILASTGEQELRYAHNHAQLAQRALEKVAPQLGPSPTSRIAAEFPAQGLNKQTRHGGYELSSVSTHDNTMRGSESPPRTSQSQTLYLNEKTGLSDTTNRNTDISSISRNPSSNPGRTALSGQKSNSRRDPQVHYEVVPPIVPENSGQNYQSSSAASSRQAGNTLGTQFRSQTGLSHTPQTDHWGHSQDSGGFNRDAFPQRPPPNTNVVAPFPQRLPPNSNTLSDPQRHPANLNTASLPQRPHQNTYAVLIPGGQSPNTKMDTFPQRSSPTINTAPFPQSQSSSSNKASAAWQGTSFSSNQEQPASYTASQSVQKAPPPTQGGLGNQNYQNPAPLPRNQPYAIQKPPLAPQNNQNNIPYSGLGQESFQNNRQSNNPSQREPPSSPHFPPPPLPHPQDTPHTTQPPFVDYWDFLSWQQSLSSQQRQNPPINSPDSLPPLTTPPPLCPPPEQMVCAPTRASARLVSFCQQRCDVTSGTCSSALCKCSCSGQSSKHDLHQLAKRTTASAPTFYDPIPGAIIESGDLMISGVDPDLLTTPPPVKVTTPAKMSEESFQKFLQHFARMSGKESQGTAEPDID</sequence>
<protein>
    <submittedName>
        <fullName evidence="3">Mucin-6-like</fullName>
    </submittedName>
</protein>
<feature type="compositionally biased region" description="Polar residues" evidence="1">
    <location>
        <begin position="153"/>
        <end position="170"/>
    </location>
</feature>
<feature type="compositionally biased region" description="Polar residues" evidence="1">
    <location>
        <begin position="663"/>
        <end position="690"/>
    </location>
</feature>
<feature type="compositionally biased region" description="Polar residues" evidence="1">
    <location>
        <begin position="849"/>
        <end position="866"/>
    </location>
</feature>
<feature type="region of interest" description="Disordered" evidence="1">
    <location>
        <begin position="559"/>
        <end position="905"/>
    </location>
</feature>
<feature type="compositionally biased region" description="Low complexity" evidence="1">
    <location>
        <begin position="603"/>
        <end position="616"/>
    </location>
</feature>
<feature type="compositionally biased region" description="Low complexity" evidence="1">
    <location>
        <begin position="644"/>
        <end position="662"/>
    </location>
</feature>
<feature type="compositionally biased region" description="Low complexity" evidence="1">
    <location>
        <begin position="210"/>
        <end position="219"/>
    </location>
</feature>
<feature type="region of interest" description="Disordered" evidence="1">
    <location>
        <begin position="394"/>
        <end position="423"/>
    </location>
</feature>
<dbReference type="Proteomes" id="UP000694888">
    <property type="component" value="Unplaced"/>
</dbReference>
<organism evidence="2 3">
    <name type="scientific">Aplysia californica</name>
    <name type="common">California sea hare</name>
    <dbReference type="NCBI Taxonomy" id="6500"/>
    <lineage>
        <taxon>Eukaryota</taxon>
        <taxon>Metazoa</taxon>
        <taxon>Spiralia</taxon>
        <taxon>Lophotrochozoa</taxon>
        <taxon>Mollusca</taxon>
        <taxon>Gastropoda</taxon>
        <taxon>Heterobranchia</taxon>
        <taxon>Euthyneura</taxon>
        <taxon>Tectipleura</taxon>
        <taxon>Aplysiida</taxon>
        <taxon>Aplysioidea</taxon>
        <taxon>Aplysiidae</taxon>
        <taxon>Aplysia</taxon>
    </lineage>
</organism>
<feature type="compositionally biased region" description="Low complexity" evidence="1">
    <location>
        <begin position="778"/>
        <end position="792"/>
    </location>
</feature>
<feature type="compositionally biased region" description="Polar residues" evidence="1">
    <location>
        <begin position="113"/>
        <end position="125"/>
    </location>
</feature>
<dbReference type="GeneID" id="101863871"/>
<accession>A0ABM0KAM6</accession>
<evidence type="ECO:0000256" key="1">
    <source>
        <dbReference type="SAM" id="MobiDB-lite"/>
    </source>
</evidence>
<feature type="compositionally biased region" description="Low complexity" evidence="1">
    <location>
        <begin position="867"/>
        <end position="877"/>
    </location>
</feature>
<gene>
    <name evidence="3" type="primary">LOC101863871</name>
</gene>
<feature type="compositionally biased region" description="Basic and acidic residues" evidence="1">
    <location>
        <begin position="171"/>
        <end position="181"/>
    </location>
</feature>
<feature type="region of interest" description="Disordered" evidence="1">
    <location>
        <begin position="87"/>
        <end position="219"/>
    </location>
</feature>
<feature type="compositionally biased region" description="Polar residues" evidence="1">
    <location>
        <begin position="754"/>
        <end position="777"/>
    </location>
</feature>
<feature type="compositionally biased region" description="Polar residues" evidence="1">
    <location>
        <begin position="561"/>
        <end position="602"/>
    </location>
</feature>
<feature type="compositionally biased region" description="Polar residues" evidence="1">
    <location>
        <begin position="394"/>
        <end position="406"/>
    </location>
</feature>
<reference evidence="3" key="1">
    <citation type="submission" date="2025-08" db="UniProtKB">
        <authorList>
            <consortium name="RefSeq"/>
        </authorList>
    </citation>
    <scope>IDENTIFICATION</scope>
</reference>